<dbReference type="AlphaFoldDB" id="A0A6N2BFN8"/>
<comment type="caution">
    <text evidence="2">The sequence shown here is derived from an EMBL/GenBank/DDBJ whole genome shotgun (WGS) entry which is preliminary data.</text>
</comment>
<feature type="compositionally biased region" description="Low complexity" evidence="1">
    <location>
        <begin position="122"/>
        <end position="136"/>
    </location>
</feature>
<dbReference type="PANTHER" id="PTHR33971">
    <property type="entry name" value="OS06G0232000 PROTEIN"/>
    <property type="match status" value="1"/>
</dbReference>
<feature type="compositionally biased region" description="Basic and acidic residues" evidence="1">
    <location>
        <begin position="145"/>
        <end position="154"/>
    </location>
</feature>
<dbReference type="InterPro" id="IPR038943">
    <property type="entry name" value="PLDrp1-like"/>
</dbReference>
<dbReference type="EMBL" id="RXGB01003554">
    <property type="protein sequence ID" value="TMW91841.1"/>
    <property type="molecule type" value="Genomic_DNA"/>
</dbReference>
<sequence length="352" mass="40552">MSYYPKGHHHNDDVPEFDEYDETPYGGGYDIKVTYGNPIPPSEETCYPLSSESDDFDHDRPHYASSAEPSAYGDEALDNEYQNYSKPKTRPSRSRHEDGDEDENPRRKPGMNRPSGGGYGGESEYNEQSSEYNEPSSDYRSGYGRKNDDDEYGSRQRRKSEDEEENTDYGSGYGRRQTDSEYGSGYGRNNEHEENSGYGRKTDSDEYGSGYGRNNEYEENSGYGRKTDTDEYGSGYRKKNSEYEEERQEYGSSGYGKTTNYGEEEDSGYGGKSTSYGRSNYETTEGEGYGTSFERPSYGRSEEEDYRKPSYGRRDDDDEGYGRKKYGDDESDEDEDKKQRHRSHQRRQNYDD</sequence>
<name>A0A6N2BFN8_SOLCI</name>
<proteinExistence type="predicted"/>
<dbReference type="PANTHER" id="PTHR33971:SF9">
    <property type="entry name" value="PRO-RESILIN"/>
    <property type="match status" value="1"/>
</dbReference>
<protein>
    <submittedName>
        <fullName evidence="2">Uncharacterized protein</fullName>
    </submittedName>
</protein>
<accession>A0A6N2BFN8</accession>
<reference evidence="2" key="1">
    <citation type="submission" date="2019-05" db="EMBL/GenBank/DDBJ databases">
        <title>The de novo reference genome and transcriptome assemblies of the wild tomato species Solanum chilense.</title>
        <authorList>
            <person name="Stam R."/>
            <person name="Nosenko T."/>
            <person name="Hoerger A.C."/>
            <person name="Stephan W."/>
            <person name="Seidel M.A."/>
            <person name="Kuhn J.M.M."/>
            <person name="Haberer G."/>
            <person name="Tellier A."/>
        </authorList>
    </citation>
    <scope>NUCLEOTIDE SEQUENCE</scope>
    <source>
        <tissue evidence="2">Mature leaves</tissue>
    </source>
</reference>
<gene>
    <name evidence="2" type="ORF">EJD97_013825</name>
</gene>
<dbReference type="GO" id="GO:0070300">
    <property type="term" value="F:phosphatidic acid binding"/>
    <property type="evidence" value="ECO:0007669"/>
    <property type="project" value="InterPro"/>
</dbReference>
<feature type="compositionally biased region" description="Basic and acidic residues" evidence="1">
    <location>
        <begin position="189"/>
        <end position="204"/>
    </location>
</feature>
<feature type="compositionally biased region" description="Basic and acidic residues" evidence="1">
    <location>
        <begin position="305"/>
        <end position="328"/>
    </location>
</feature>
<evidence type="ECO:0000313" key="2">
    <source>
        <dbReference type="EMBL" id="TMW91841.1"/>
    </source>
</evidence>
<feature type="compositionally biased region" description="Polar residues" evidence="1">
    <location>
        <begin position="272"/>
        <end position="283"/>
    </location>
</feature>
<evidence type="ECO:0000256" key="1">
    <source>
        <dbReference type="SAM" id="MobiDB-lite"/>
    </source>
</evidence>
<feature type="compositionally biased region" description="Basic residues" evidence="1">
    <location>
        <begin position="339"/>
        <end position="352"/>
    </location>
</feature>
<feature type="region of interest" description="Disordered" evidence="1">
    <location>
        <begin position="1"/>
        <end position="352"/>
    </location>
</feature>
<organism evidence="2">
    <name type="scientific">Solanum chilense</name>
    <name type="common">Tomato</name>
    <name type="synonym">Lycopersicon chilense</name>
    <dbReference type="NCBI Taxonomy" id="4083"/>
    <lineage>
        <taxon>Eukaryota</taxon>
        <taxon>Viridiplantae</taxon>
        <taxon>Streptophyta</taxon>
        <taxon>Embryophyta</taxon>
        <taxon>Tracheophyta</taxon>
        <taxon>Spermatophyta</taxon>
        <taxon>Magnoliopsida</taxon>
        <taxon>eudicotyledons</taxon>
        <taxon>Gunneridae</taxon>
        <taxon>Pentapetalae</taxon>
        <taxon>asterids</taxon>
        <taxon>lamiids</taxon>
        <taxon>Solanales</taxon>
        <taxon>Solanaceae</taxon>
        <taxon>Solanoideae</taxon>
        <taxon>Solaneae</taxon>
        <taxon>Solanum</taxon>
        <taxon>Solanum subgen. Lycopersicon</taxon>
    </lineage>
</organism>